<dbReference type="PANTHER" id="PTHR38459:SF1">
    <property type="entry name" value="PROPHAGE BACTOPRENOL-LINKED GLUCOSE TRANSLOCASE HOMOLOG"/>
    <property type="match status" value="1"/>
</dbReference>
<dbReference type="KEGG" id="caul:KCG34_00860"/>
<feature type="transmembrane region" description="Helical" evidence="6">
    <location>
        <begin position="145"/>
        <end position="163"/>
    </location>
</feature>
<evidence type="ECO:0000313" key="9">
    <source>
        <dbReference type="Proteomes" id="UP000676409"/>
    </source>
</evidence>
<keyword evidence="5 6" id="KW-0472">Membrane</keyword>
<comment type="similarity">
    <text evidence="2">Belongs to the GtrA family.</text>
</comment>
<feature type="transmembrane region" description="Helical" evidence="6">
    <location>
        <begin position="382"/>
        <end position="400"/>
    </location>
</feature>
<feature type="transmembrane region" description="Helical" evidence="6">
    <location>
        <begin position="12"/>
        <end position="32"/>
    </location>
</feature>
<feature type="transmembrane region" description="Helical" evidence="6">
    <location>
        <begin position="438"/>
        <end position="459"/>
    </location>
</feature>
<dbReference type="AlphaFoldDB" id="A0A975G0V2"/>
<protein>
    <submittedName>
        <fullName evidence="8">GtrA family protein</fullName>
    </submittedName>
</protein>
<feature type="transmembrane region" description="Helical" evidence="6">
    <location>
        <begin position="81"/>
        <end position="99"/>
    </location>
</feature>
<evidence type="ECO:0000256" key="6">
    <source>
        <dbReference type="SAM" id="Phobius"/>
    </source>
</evidence>
<feature type="transmembrane region" description="Helical" evidence="6">
    <location>
        <begin position="218"/>
        <end position="240"/>
    </location>
</feature>
<feature type="transmembrane region" description="Helical" evidence="6">
    <location>
        <begin position="44"/>
        <end position="61"/>
    </location>
</feature>
<dbReference type="GO" id="GO:0005886">
    <property type="term" value="C:plasma membrane"/>
    <property type="evidence" value="ECO:0007669"/>
    <property type="project" value="TreeGrafter"/>
</dbReference>
<sequence>MTSLFIPREPHLARLARFGLIGAVSTLIYAGLSWTLTTYGHAEAVKASLIAYTVSGIFSYLAQRRFTFRSSTGHSRAAPRFIVVTVLGVVIATLAPLLLTDRLHQSPLLAIAITCGLVPLANYLALDRLVFRPAPEAAGIDAAGLWRLATIAMFGLGAIMSAMRRTDVDVAWLLTLGEKMLDGQRAYVDFFEANPPMSILLYLPAVVLGRATPIPAEAWVNILTLTAIAASLVLCGRILAKAVPDRARLWALAATAAFVLTVLPTGVFTQREHIAVVAMLPFLVLTLARSEGETPSWLVAALAGLGCGVAMAIKPHFALAAGPPALIAALRRRSLKPIFATEIWAASAVVFAYAFLLLTAFKPFLAFMPAIREAYLPARRPLVQLLICPPIPIFLLLVLLTIDAGRRHLRSAWIPVGLMAAAAGGLASCLIQGKGWPYQAYPMLAFAALALAAAVVLGWRDAAASRLPPLVRISLIGSCAALSMGWSNVKGDYHQLNAPVAALVPHPRLLSISADIALGHPLTRELHGHWVGSVCSQWMTAGVLAQARAGHLSLARRTRLRQFVGLDRRILVNDILRGRPDIILVSVGGFDWGAWARADPALAAALAPYRPVRTVDGVAIWARS</sequence>
<dbReference type="InterPro" id="IPR007267">
    <property type="entry name" value="GtrA_DPMS_TM"/>
</dbReference>
<feature type="transmembrane region" description="Helical" evidence="6">
    <location>
        <begin position="412"/>
        <end position="431"/>
    </location>
</feature>
<dbReference type="GO" id="GO:0000271">
    <property type="term" value="P:polysaccharide biosynthetic process"/>
    <property type="evidence" value="ECO:0007669"/>
    <property type="project" value="InterPro"/>
</dbReference>
<feature type="transmembrane region" description="Helical" evidence="6">
    <location>
        <begin position="247"/>
        <end position="267"/>
    </location>
</feature>
<evidence type="ECO:0000313" key="8">
    <source>
        <dbReference type="EMBL" id="QUD88478.1"/>
    </source>
</evidence>
<feature type="domain" description="GtrA/DPMS transmembrane" evidence="7">
    <location>
        <begin position="17"/>
        <end position="131"/>
    </location>
</feature>
<dbReference type="Pfam" id="PF04138">
    <property type="entry name" value="GtrA_DPMS_TM"/>
    <property type="match status" value="1"/>
</dbReference>
<evidence type="ECO:0000256" key="4">
    <source>
        <dbReference type="ARBA" id="ARBA00022989"/>
    </source>
</evidence>
<proteinExistence type="inferred from homology"/>
<comment type="subcellular location">
    <subcellularLocation>
        <location evidence="1">Membrane</location>
        <topology evidence="1">Multi-pass membrane protein</topology>
    </subcellularLocation>
</comment>
<evidence type="ECO:0000259" key="7">
    <source>
        <dbReference type="Pfam" id="PF04138"/>
    </source>
</evidence>
<name>A0A975G0V2_9CAUL</name>
<reference evidence="8" key="1">
    <citation type="submission" date="2021-04" db="EMBL/GenBank/DDBJ databases">
        <title>The complete genome sequence of Caulobacter sp. S6.</title>
        <authorList>
            <person name="Tang Y."/>
            <person name="Ouyang W."/>
            <person name="Liu Q."/>
            <person name="Huang B."/>
            <person name="Guo Z."/>
            <person name="Lei P."/>
        </authorList>
    </citation>
    <scope>NUCLEOTIDE SEQUENCE</scope>
    <source>
        <strain evidence="8">S6</strain>
    </source>
</reference>
<keyword evidence="4 6" id="KW-1133">Transmembrane helix</keyword>
<feature type="transmembrane region" description="Helical" evidence="6">
    <location>
        <begin position="105"/>
        <end position="125"/>
    </location>
</feature>
<evidence type="ECO:0000256" key="2">
    <source>
        <dbReference type="ARBA" id="ARBA00009399"/>
    </source>
</evidence>
<dbReference type="InterPro" id="IPR051401">
    <property type="entry name" value="GtrA_CellWall_Glycosyl"/>
</dbReference>
<feature type="transmembrane region" description="Helical" evidence="6">
    <location>
        <begin position="338"/>
        <end position="361"/>
    </location>
</feature>
<gene>
    <name evidence="8" type="ORF">KCG34_00860</name>
</gene>
<evidence type="ECO:0000256" key="1">
    <source>
        <dbReference type="ARBA" id="ARBA00004141"/>
    </source>
</evidence>
<accession>A0A975G0V2</accession>
<dbReference type="RefSeq" id="WP_211938528.1">
    <property type="nucleotide sequence ID" value="NZ_CP073078.1"/>
</dbReference>
<keyword evidence="9" id="KW-1185">Reference proteome</keyword>
<dbReference type="PANTHER" id="PTHR38459">
    <property type="entry name" value="PROPHAGE BACTOPRENOL-LINKED GLUCOSE TRANSLOCASE HOMOLOG"/>
    <property type="match status" value="1"/>
</dbReference>
<organism evidence="8 9">
    <name type="scientific">Phenylobacterium montanum</name>
    <dbReference type="NCBI Taxonomy" id="2823693"/>
    <lineage>
        <taxon>Bacteria</taxon>
        <taxon>Pseudomonadati</taxon>
        <taxon>Pseudomonadota</taxon>
        <taxon>Alphaproteobacteria</taxon>
        <taxon>Caulobacterales</taxon>
        <taxon>Caulobacteraceae</taxon>
        <taxon>Phenylobacterium</taxon>
    </lineage>
</organism>
<keyword evidence="3 6" id="KW-0812">Transmembrane</keyword>
<dbReference type="Proteomes" id="UP000676409">
    <property type="component" value="Chromosome"/>
</dbReference>
<evidence type="ECO:0000256" key="3">
    <source>
        <dbReference type="ARBA" id="ARBA00022692"/>
    </source>
</evidence>
<evidence type="ECO:0000256" key="5">
    <source>
        <dbReference type="ARBA" id="ARBA00023136"/>
    </source>
</evidence>
<dbReference type="EMBL" id="CP073078">
    <property type="protein sequence ID" value="QUD88478.1"/>
    <property type="molecule type" value="Genomic_DNA"/>
</dbReference>